<dbReference type="Proteomes" id="UP000533641">
    <property type="component" value="Unassembled WGS sequence"/>
</dbReference>
<organism evidence="2 3">
    <name type="scientific">Rhizobium mongolense</name>
    <dbReference type="NCBI Taxonomy" id="57676"/>
    <lineage>
        <taxon>Bacteria</taxon>
        <taxon>Pseudomonadati</taxon>
        <taxon>Pseudomonadota</taxon>
        <taxon>Alphaproteobacteria</taxon>
        <taxon>Hyphomicrobiales</taxon>
        <taxon>Rhizobiaceae</taxon>
        <taxon>Rhizobium/Agrobacterium group</taxon>
        <taxon>Rhizobium</taxon>
    </lineage>
</organism>
<reference evidence="2 3" key="1">
    <citation type="submission" date="2020-08" db="EMBL/GenBank/DDBJ databases">
        <title>Genomic Encyclopedia of Type Strains, Phase IV (KMG-V): Genome sequencing to study the core and pangenomes of soil and plant-associated prokaryotes.</title>
        <authorList>
            <person name="Whitman W."/>
        </authorList>
    </citation>
    <scope>NUCLEOTIDE SEQUENCE [LARGE SCALE GENOMIC DNA]</scope>
    <source>
        <strain evidence="2 3">SEMIA 402</strain>
    </source>
</reference>
<gene>
    <name evidence="2" type="ORF">GGE12_006742</name>
</gene>
<dbReference type="RefSeq" id="WP_183930198.1">
    <property type="nucleotide sequence ID" value="NZ_JACIGM010000022.1"/>
</dbReference>
<keyword evidence="1" id="KW-0472">Membrane</keyword>
<evidence type="ECO:0000313" key="3">
    <source>
        <dbReference type="Proteomes" id="UP000533641"/>
    </source>
</evidence>
<comment type="caution">
    <text evidence="2">The sequence shown here is derived from an EMBL/GenBank/DDBJ whole genome shotgun (WGS) entry which is preliminary data.</text>
</comment>
<feature type="transmembrane region" description="Helical" evidence="1">
    <location>
        <begin position="71"/>
        <end position="98"/>
    </location>
</feature>
<feature type="transmembrane region" description="Helical" evidence="1">
    <location>
        <begin position="6"/>
        <end position="26"/>
    </location>
</feature>
<evidence type="ECO:0000256" key="1">
    <source>
        <dbReference type="SAM" id="Phobius"/>
    </source>
</evidence>
<dbReference type="EMBL" id="JACIGM010000022">
    <property type="protein sequence ID" value="MBB4278929.1"/>
    <property type="molecule type" value="Genomic_DNA"/>
</dbReference>
<accession>A0A7W6WIJ1</accession>
<sequence>MITFPTVTVCLMGIVVFILTATSTGCRRTRGRIGPRAFQARLVTPIFLSALGILALTVTEVEFLEGVGGTFIVLLILFAVFSSFTIPLMLFFWLVIFAVAQWTNVFALIVILSMGGALGHTTGFLLASRRIDDQ</sequence>
<keyword evidence="1" id="KW-1133">Transmembrane helix</keyword>
<keyword evidence="1" id="KW-0812">Transmembrane</keyword>
<feature type="transmembrane region" description="Helical" evidence="1">
    <location>
        <begin position="105"/>
        <end position="127"/>
    </location>
</feature>
<dbReference type="AlphaFoldDB" id="A0A7W6WIJ1"/>
<name>A0A7W6WIJ1_9HYPH</name>
<feature type="transmembrane region" description="Helical" evidence="1">
    <location>
        <begin position="38"/>
        <end position="59"/>
    </location>
</feature>
<protein>
    <submittedName>
        <fullName evidence="2">Uncharacterized protein</fullName>
    </submittedName>
</protein>
<evidence type="ECO:0000313" key="2">
    <source>
        <dbReference type="EMBL" id="MBB4278929.1"/>
    </source>
</evidence>
<proteinExistence type="predicted"/>